<name>A0A7R9QQC4_9ACAR</name>
<accession>A0A7R9QQC4</accession>
<feature type="non-terminal residue" evidence="1">
    <location>
        <position position="1"/>
    </location>
</feature>
<dbReference type="InterPro" id="IPR020234">
    <property type="entry name" value="Mite_allergen_group-7"/>
</dbReference>
<proteinExistence type="predicted"/>
<reference evidence="1" key="1">
    <citation type="submission" date="2020-11" db="EMBL/GenBank/DDBJ databases">
        <authorList>
            <person name="Tran Van P."/>
        </authorList>
    </citation>
    <scope>NUCLEOTIDE SEQUENCE</scope>
</reference>
<dbReference type="Proteomes" id="UP000728032">
    <property type="component" value="Unassembled WGS sequence"/>
</dbReference>
<organism evidence="1">
    <name type="scientific">Oppiella nova</name>
    <dbReference type="NCBI Taxonomy" id="334625"/>
    <lineage>
        <taxon>Eukaryota</taxon>
        <taxon>Metazoa</taxon>
        <taxon>Ecdysozoa</taxon>
        <taxon>Arthropoda</taxon>
        <taxon>Chelicerata</taxon>
        <taxon>Arachnida</taxon>
        <taxon>Acari</taxon>
        <taxon>Acariformes</taxon>
        <taxon>Sarcoptiformes</taxon>
        <taxon>Oribatida</taxon>
        <taxon>Brachypylina</taxon>
        <taxon>Oppioidea</taxon>
        <taxon>Oppiidae</taxon>
        <taxon>Oppiella</taxon>
    </lineage>
</organism>
<sequence length="181" mass="19926">KYGTTLDPFHVPEIDLKFDKKIALTWWHGQLNLTEGQVKGLSHLARSGDCDIGTDKGKFIAHIQLGDSNVNVHFHGVMKLNIFHATVNFDASVGNLDIKATAGLDDKGKLMLNEFNVDELKNVKIHISGLSILTPLVNAIANGFVTIFNPQARSLIGNALKGIIEKEIQNIKIPPNAIYEY</sequence>
<dbReference type="OrthoDB" id="6419576at2759"/>
<protein>
    <submittedName>
        <fullName evidence="1">Uncharacterized protein</fullName>
    </submittedName>
</protein>
<dbReference type="InterPro" id="IPR038602">
    <property type="entry name" value="Mite_allergen_7_sf"/>
</dbReference>
<gene>
    <name evidence="1" type="ORF">ONB1V03_LOCUS11158</name>
</gene>
<evidence type="ECO:0000313" key="1">
    <source>
        <dbReference type="EMBL" id="CAD7654511.1"/>
    </source>
</evidence>
<dbReference type="AlphaFoldDB" id="A0A7R9QQC4"/>
<dbReference type="EMBL" id="CAJPVJ010008092">
    <property type="protein sequence ID" value="CAG2171698.1"/>
    <property type="molecule type" value="Genomic_DNA"/>
</dbReference>
<dbReference type="Gene3D" id="3.15.10.50">
    <property type="match status" value="1"/>
</dbReference>
<evidence type="ECO:0000313" key="2">
    <source>
        <dbReference type="Proteomes" id="UP000728032"/>
    </source>
</evidence>
<dbReference type="Pfam" id="PF16984">
    <property type="entry name" value="Grp7_allergen"/>
    <property type="match status" value="1"/>
</dbReference>
<keyword evidence="2" id="KW-1185">Reference proteome</keyword>
<dbReference type="EMBL" id="OC922917">
    <property type="protein sequence ID" value="CAD7654511.1"/>
    <property type="molecule type" value="Genomic_DNA"/>
</dbReference>